<proteinExistence type="predicted"/>
<accession>A0A834W763</accession>
<evidence type="ECO:0000313" key="1">
    <source>
        <dbReference type="EMBL" id="KAF7811702.1"/>
    </source>
</evidence>
<dbReference type="AlphaFoldDB" id="A0A834W763"/>
<protein>
    <submittedName>
        <fullName evidence="1">Uncharacterized protein</fullName>
    </submittedName>
</protein>
<organism evidence="1 2">
    <name type="scientific">Senna tora</name>
    <dbReference type="NCBI Taxonomy" id="362788"/>
    <lineage>
        <taxon>Eukaryota</taxon>
        <taxon>Viridiplantae</taxon>
        <taxon>Streptophyta</taxon>
        <taxon>Embryophyta</taxon>
        <taxon>Tracheophyta</taxon>
        <taxon>Spermatophyta</taxon>
        <taxon>Magnoliopsida</taxon>
        <taxon>eudicotyledons</taxon>
        <taxon>Gunneridae</taxon>
        <taxon>Pentapetalae</taxon>
        <taxon>rosids</taxon>
        <taxon>fabids</taxon>
        <taxon>Fabales</taxon>
        <taxon>Fabaceae</taxon>
        <taxon>Caesalpinioideae</taxon>
        <taxon>Cassia clade</taxon>
        <taxon>Senna</taxon>
    </lineage>
</organism>
<sequence length="46" mass="5147">MCPRVMVPRGSTATTAGMHRRRMGGAIGLKISPRCSDPCPMRHYRF</sequence>
<name>A0A834W763_9FABA</name>
<keyword evidence="2" id="KW-1185">Reference proteome</keyword>
<evidence type="ECO:0000313" key="2">
    <source>
        <dbReference type="Proteomes" id="UP000634136"/>
    </source>
</evidence>
<reference evidence="1" key="1">
    <citation type="submission" date="2020-09" db="EMBL/GenBank/DDBJ databases">
        <title>Genome-Enabled Discovery of Anthraquinone Biosynthesis in Senna tora.</title>
        <authorList>
            <person name="Kang S.-H."/>
            <person name="Pandey R.P."/>
            <person name="Lee C.-M."/>
            <person name="Sim J.-S."/>
            <person name="Jeong J.-T."/>
            <person name="Choi B.-S."/>
            <person name="Jung M."/>
            <person name="Ginzburg D."/>
            <person name="Zhao K."/>
            <person name="Won S.Y."/>
            <person name="Oh T.-J."/>
            <person name="Yu Y."/>
            <person name="Kim N.-H."/>
            <person name="Lee O.R."/>
            <person name="Lee T.-H."/>
            <person name="Bashyal P."/>
            <person name="Kim T.-S."/>
            <person name="Lee W.-H."/>
            <person name="Kawkins C."/>
            <person name="Kim C.-K."/>
            <person name="Kim J.S."/>
            <person name="Ahn B.O."/>
            <person name="Rhee S.Y."/>
            <person name="Sohng J.K."/>
        </authorList>
    </citation>
    <scope>NUCLEOTIDE SEQUENCE</scope>
    <source>
        <tissue evidence="1">Leaf</tissue>
    </source>
</reference>
<gene>
    <name evidence="1" type="ORF">G2W53_032678</name>
</gene>
<dbReference type="Proteomes" id="UP000634136">
    <property type="component" value="Unassembled WGS sequence"/>
</dbReference>
<comment type="caution">
    <text evidence="1">The sequence shown here is derived from an EMBL/GenBank/DDBJ whole genome shotgun (WGS) entry which is preliminary data.</text>
</comment>
<dbReference type="EMBL" id="JAAIUW010000010">
    <property type="protein sequence ID" value="KAF7811702.1"/>
    <property type="molecule type" value="Genomic_DNA"/>
</dbReference>